<proteinExistence type="predicted"/>
<accession>A0A1G8JQW0</accession>
<name>A0A1G8JQW0_9FIRM</name>
<sequence length="38" mass="4153">MLLLHGAINADLWAGLITEEQASYLRVKYLGTGGAGWY</sequence>
<dbReference type="EMBL" id="FNCP01000034">
    <property type="protein sequence ID" value="SDI33608.1"/>
    <property type="molecule type" value="Genomic_DNA"/>
</dbReference>
<gene>
    <name evidence="1" type="ORF">SAMN05443529_1344</name>
</gene>
<dbReference type="STRING" id="1121419.SAMN05443529_1344"/>
<evidence type="ECO:0000313" key="1">
    <source>
        <dbReference type="EMBL" id="SDI33608.1"/>
    </source>
</evidence>
<evidence type="ECO:0000313" key="2">
    <source>
        <dbReference type="Proteomes" id="UP000198656"/>
    </source>
</evidence>
<reference evidence="2" key="1">
    <citation type="submission" date="2016-10" db="EMBL/GenBank/DDBJ databases">
        <authorList>
            <person name="Varghese N."/>
            <person name="Submissions S."/>
        </authorList>
    </citation>
    <scope>NUCLEOTIDE SEQUENCE [LARGE SCALE GENOMIC DNA]</scope>
    <source>
        <strain evidence="2">DSM 8344</strain>
    </source>
</reference>
<protein>
    <submittedName>
        <fullName evidence="1">Uncharacterized protein</fullName>
    </submittedName>
</protein>
<dbReference type="AlphaFoldDB" id="A0A1G8JQW0"/>
<dbReference type="Proteomes" id="UP000198656">
    <property type="component" value="Unassembled WGS sequence"/>
</dbReference>
<organism evidence="1 2">
    <name type="scientific">Desulfosporosinus hippei DSM 8344</name>
    <dbReference type="NCBI Taxonomy" id="1121419"/>
    <lineage>
        <taxon>Bacteria</taxon>
        <taxon>Bacillati</taxon>
        <taxon>Bacillota</taxon>
        <taxon>Clostridia</taxon>
        <taxon>Eubacteriales</taxon>
        <taxon>Desulfitobacteriaceae</taxon>
        <taxon>Desulfosporosinus</taxon>
    </lineage>
</organism>
<keyword evidence="2" id="KW-1185">Reference proteome</keyword>